<dbReference type="Gene3D" id="2.60.40.820">
    <property type="entry name" value="Transcription factor, T-box"/>
    <property type="match status" value="1"/>
</dbReference>
<evidence type="ECO:0000256" key="2">
    <source>
        <dbReference type="ARBA" id="ARBA00023015"/>
    </source>
</evidence>
<dbReference type="Pfam" id="PF00907">
    <property type="entry name" value="T-box"/>
    <property type="match status" value="1"/>
</dbReference>
<evidence type="ECO:0000256" key="3">
    <source>
        <dbReference type="ARBA" id="ARBA00023125"/>
    </source>
</evidence>
<proteinExistence type="predicted"/>
<dbReference type="FunFam" id="2.60.40.820:FF:000007">
    <property type="entry name" value="T-box transcription factor"/>
    <property type="match status" value="1"/>
</dbReference>
<feature type="coiled-coil region" evidence="7">
    <location>
        <begin position="1"/>
        <end position="81"/>
    </location>
</feature>
<dbReference type="GO" id="GO:0000981">
    <property type="term" value="F:DNA-binding transcription factor activity, RNA polymerase II-specific"/>
    <property type="evidence" value="ECO:0007669"/>
    <property type="project" value="TreeGrafter"/>
</dbReference>
<sequence length="546" mass="62755">MEKMQQRNTLLMEENNQLKHKVESLKRKLEEASSRNGNLLQMIAEREETVLHSQMHLERMSRESNALNRQLEEALEDARRQCYLAYNIDIIPITDPRHSSTMSASPSVAHPADSYQQGNMRMKLEYSELWKSFHDIGTEMVITKSGRRMFPYCNVSVSGLVPYAKYFIMVDMVPVDNSRYKWNNEQWEVAGKAEPQPPCRTYIHPDSPGLGSHWMKQPISFLKLKLTNNPLDQRGHIILHSMHRYQPRFHVVQADNLYSVRWSVFQTFTFSETTFIAVTVYQNTKITKLKIDHNPFAKGFREEGTHGKRHRAQKSQLCSENSAKKLKSLEKEPEFRCFQDVPRLPYDPHREDSETVMLSEEVPMAQDEHMSPWGREQDPGQSLHSEGAMDYTNSEQLVPGQINYQSHRTQNFGTMPSPSCTDSQTDCQGFEFQSTEMATVPEQELSRPQPSMSLGSSQRKALDFSMTTSTGGCSKARPGLPLYNQYTMEQPLGHWSGTLAGQYSSPAYPQPHPHNLMMSEHSIQSAGYHHSSMSEWSQYSLFSYSC</sequence>
<accession>A0AAE0UYH0</accession>
<evidence type="ECO:0000259" key="8">
    <source>
        <dbReference type="PROSITE" id="PS50252"/>
    </source>
</evidence>
<feature type="domain" description="T-box" evidence="8">
    <location>
        <begin position="124"/>
        <end position="302"/>
    </location>
</feature>
<comment type="caution">
    <text evidence="9">The sequence shown here is derived from an EMBL/GenBank/DDBJ whole genome shotgun (WGS) entry which is preliminary data.</text>
</comment>
<dbReference type="PROSITE" id="PS50252">
    <property type="entry name" value="TBOX_3"/>
    <property type="match status" value="1"/>
</dbReference>
<dbReference type="GO" id="GO:0005634">
    <property type="term" value="C:nucleus"/>
    <property type="evidence" value="ECO:0007669"/>
    <property type="project" value="UniProtKB-SubCell"/>
</dbReference>
<dbReference type="InterPro" id="IPR008967">
    <property type="entry name" value="p53-like_TF_DNA-bd_sf"/>
</dbReference>
<keyword evidence="10" id="KW-1185">Reference proteome</keyword>
<dbReference type="InterPro" id="IPR001699">
    <property type="entry name" value="TF_T-box"/>
</dbReference>
<evidence type="ECO:0000256" key="5">
    <source>
        <dbReference type="ARBA" id="ARBA00023242"/>
    </source>
</evidence>
<dbReference type="GO" id="GO:0045893">
    <property type="term" value="P:positive regulation of DNA-templated transcription"/>
    <property type="evidence" value="ECO:0007669"/>
    <property type="project" value="InterPro"/>
</dbReference>
<comment type="caution">
    <text evidence="6">Lacks conserved residue(s) required for the propagation of feature annotation.</text>
</comment>
<reference evidence="9" key="1">
    <citation type="submission" date="2023-06" db="EMBL/GenBank/DDBJ databases">
        <title>Male Hemibagrus guttatus genome.</title>
        <authorList>
            <person name="Bian C."/>
        </authorList>
    </citation>
    <scope>NUCLEOTIDE SEQUENCE</scope>
    <source>
        <strain evidence="9">Male_cb2023</strain>
        <tissue evidence="9">Muscle</tissue>
    </source>
</reference>
<comment type="subcellular location">
    <subcellularLocation>
        <location evidence="1 6">Nucleus</location>
    </subcellularLocation>
</comment>
<keyword evidence="2" id="KW-0805">Transcription regulation</keyword>
<dbReference type="InterPro" id="IPR046360">
    <property type="entry name" value="T-box_DNA-bd"/>
</dbReference>
<gene>
    <name evidence="9" type="ORF">QTP70_021886</name>
</gene>
<name>A0AAE0UYH0_9TELE</name>
<dbReference type="PRINTS" id="PR00937">
    <property type="entry name" value="TBOX"/>
</dbReference>
<dbReference type="AlphaFoldDB" id="A0AAE0UYH0"/>
<dbReference type="GO" id="GO:0001708">
    <property type="term" value="P:cell fate specification"/>
    <property type="evidence" value="ECO:0007669"/>
    <property type="project" value="TreeGrafter"/>
</dbReference>
<keyword evidence="4" id="KW-0804">Transcription</keyword>
<dbReference type="InterPro" id="IPR036960">
    <property type="entry name" value="T-box_sf"/>
</dbReference>
<dbReference type="Proteomes" id="UP001274896">
    <property type="component" value="Unassembled WGS sequence"/>
</dbReference>
<dbReference type="GO" id="GO:0000785">
    <property type="term" value="C:chromatin"/>
    <property type="evidence" value="ECO:0007669"/>
    <property type="project" value="TreeGrafter"/>
</dbReference>
<dbReference type="CDD" id="cd20197">
    <property type="entry name" value="T-box_VegT-like"/>
    <property type="match status" value="1"/>
</dbReference>
<dbReference type="PROSITE" id="PS01283">
    <property type="entry name" value="TBOX_1"/>
    <property type="match status" value="1"/>
</dbReference>
<keyword evidence="7" id="KW-0175">Coiled coil</keyword>
<evidence type="ECO:0000256" key="6">
    <source>
        <dbReference type="PROSITE-ProRule" id="PRU00201"/>
    </source>
</evidence>
<evidence type="ECO:0000256" key="1">
    <source>
        <dbReference type="ARBA" id="ARBA00004123"/>
    </source>
</evidence>
<dbReference type="GO" id="GO:0007389">
    <property type="term" value="P:pattern specification process"/>
    <property type="evidence" value="ECO:0007669"/>
    <property type="project" value="TreeGrafter"/>
</dbReference>
<dbReference type="EMBL" id="JAUCMX010000014">
    <property type="protein sequence ID" value="KAK3524195.1"/>
    <property type="molecule type" value="Genomic_DNA"/>
</dbReference>
<evidence type="ECO:0000256" key="7">
    <source>
        <dbReference type="SAM" id="Coils"/>
    </source>
</evidence>
<dbReference type="PROSITE" id="PS01264">
    <property type="entry name" value="TBOX_2"/>
    <property type="match status" value="1"/>
</dbReference>
<dbReference type="SMART" id="SM00425">
    <property type="entry name" value="TBOX"/>
    <property type="match status" value="1"/>
</dbReference>
<evidence type="ECO:0000313" key="9">
    <source>
        <dbReference type="EMBL" id="KAK3524195.1"/>
    </source>
</evidence>
<keyword evidence="5 6" id="KW-0539">Nucleus</keyword>
<keyword evidence="3 6" id="KW-0238">DNA-binding</keyword>
<evidence type="ECO:0000256" key="4">
    <source>
        <dbReference type="ARBA" id="ARBA00023163"/>
    </source>
</evidence>
<organism evidence="9 10">
    <name type="scientific">Hemibagrus guttatus</name>
    <dbReference type="NCBI Taxonomy" id="175788"/>
    <lineage>
        <taxon>Eukaryota</taxon>
        <taxon>Metazoa</taxon>
        <taxon>Chordata</taxon>
        <taxon>Craniata</taxon>
        <taxon>Vertebrata</taxon>
        <taxon>Euteleostomi</taxon>
        <taxon>Actinopterygii</taxon>
        <taxon>Neopterygii</taxon>
        <taxon>Teleostei</taxon>
        <taxon>Ostariophysi</taxon>
        <taxon>Siluriformes</taxon>
        <taxon>Bagridae</taxon>
        <taxon>Hemibagrus</taxon>
    </lineage>
</organism>
<dbReference type="PANTHER" id="PTHR11267">
    <property type="entry name" value="T-BOX PROTEIN-RELATED"/>
    <property type="match status" value="1"/>
</dbReference>
<dbReference type="PANTHER" id="PTHR11267:SF204">
    <property type="entry name" value="SPADETAIL"/>
    <property type="match status" value="1"/>
</dbReference>
<evidence type="ECO:0000313" key="10">
    <source>
        <dbReference type="Proteomes" id="UP001274896"/>
    </source>
</evidence>
<dbReference type="SUPFAM" id="SSF49417">
    <property type="entry name" value="p53-like transcription factors"/>
    <property type="match status" value="1"/>
</dbReference>
<dbReference type="InterPro" id="IPR018186">
    <property type="entry name" value="TF_T-box_CS"/>
</dbReference>
<dbReference type="GO" id="GO:0000978">
    <property type="term" value="F:RNA polymerase II cis-regulatory region sequence-specific DNA binding"/>
    <property type="evidence" value="ECO:0007669"/>
    <property type="project" value="InterPro"/>
</dbReference>
<dbReference type="GO" id="GO:0060429">
    <property type="term" value="P:epithelium development"/>
    <property type="evidence" value="ECO:0007669"/>
    <property type="project" value="UniProtKB-ARBA"/>
</dbReference>
<dbReference type="GO" id="GO:0003007">
    <property type="term" value="P:heart morphogenesis"/>
    <property type="evidence" value="ECO:0007669"/>
    <property type="project" value="TreeGrafter"/>
</dbReference>
<protein>
    <recommendedName>
        <fullName evidence="8">T-box domain-containing protein</fullName>
    </recommendedName>
</protein>